<keyword evidence="1" id="KW-0472">Membrane</keyword>
<protein>
    <submittedName>
        <fullName evidence="3">Inner membrane protein</fullName>
    </submittedName>
</protein>
<organism evidence="2 3">
    <name type="scientific">Syphacia muris</name>
    <dbReference type="NCBI Taxonomy" id="451379"/>
    <lineage>
        <taxon>Eukaryota</taxon>
        <taxon>Metazoa</taxon>
        <taxon>Ecdysozoa</taxon>
        <taxon>Nematoda</taxon>
        <taxon>Chromadorea</taxon>
        <taxon>Rhabditida</taxon>
        <taxon>Spirurina</taxon>
        <taxon>Oxyuridomorpha</taxon>
        <taxon>Oxyuroidea</taxon>
        <taxon>Oxyuridae</taxon>
        <taxon>Syphacia</taxon>
    </lineage>
</organism>
<evidence type="ECO:0000313" key="2">
    <source>
        <dbReference type="Proteomes" id="UP000046393"/>
    </source>
</evidence>
<accession>A0A0N5AGF3</accession>
<keyword evidence="2" id="KW-1185">Reference proteome</keyword>
<sequence length="148" mass="16728">MQPSNFRWILIVAIIVAIILWIARICLERFRSVQDDYADEHLALYPLAAARLDFNFSFEKNVAPLAVEPCNDYRFGIFTIAVKMPTGGKQFTPLGASGLMIASSYCQLTAHQLAVLQTSDTETANATKKTKKKNWFHYCLHMLGIVDR</sequence>
<keyword evidence="1" id="KW-1133">Transmembrane helix</keyword>
<name>A0A0N5AGF3_9BILA</name>
<dbReference type="STRING" id="451379.A0A0N5AGF3"/>
<evidence type="ECO:0000313" key="3">
    <source>
        <dbReference type="WBParaSite" id="SMUV_0000340101-mRNA-1"/>
    </source>
</evidence>
<keyword evidence="1" id="KW-0812">Transmembrane</keyword>
<feature type="transmembrane region" description="Helical" evidence="1">
    <location>
        <begin position="6"/>
        <end position="27"/>
    </location>
</feature>
<dbReference type="Proteomes" id="UP000046393">
    <property type="component" value="Unplaced"/>
</dbReference>
<proteinExistence type="predicted"/>
<reference evidence="3" key="1">
    <citation type="submission" date="2017-02" db="UniProtKB">
        <authorList>
            <consortium name="WormBaseParasite"/>
        </authorList>
    </citation>
    <scope>IDENTIFICATION</scope>
</reference>
<evidence type="ECO:0000256" key="1">
    <source>
        <dbReference type="SAM" id="Phobius"/>
    </source>
</evidence>
<dbReference type="WBParaSite" id="SMUV_0000340101-mRNA-1">
    <property type="protein sequence ID" value="SMUV_0000340101-mRNA-1"/>
    <property type="gene ID" value="SMUV_0000340101"/>
</dbReference>
<dbReference type="AlphaFoldDB" id="A0A0N5AGF3"/>